<feature type="repeat" description="ANK" evidence="2">
    <location>
        <begin position="617"/>
        <end position="649"/>
    </location>
</feature>
<proteinExistence type="predicted"/>
<protein>
    <submittedName>
        <fullName evidence="7">Uncharacterized protein</fullName>
    </submittedName>
</protein>
<feature type="region of interest" description="Disordered" evidence="4">
    <location>
        <begin position="93"/>
        <end position="112"/>
    </location>
</feature>
<dbReference type="InterPro" id="IPR011992">
    <property type="entry name" value="EF-hand-dom_pair"/>
</dbReference>
<dbReference type="InterPro" id="IPR002110">
    <property type="entry name" value="Ankyrin_rpt"/>
</dbReference>
<dbReference type="SUPFAM" id="SSF47473">
    <property type="entry name" value="EF-hand"/>
    <property type="match status" value="1"/>
</dbReference>
<dbReference type="InterPro" id="IPR036770">
    <property type="entry name" value="Ankyrin_rpt-contain_sf"/>
</dbReference>
<dbReference type="Pfam" id="PF12796">
    <property type="entry name" value="Ank_2"/>
    <property type="match status" value="4"/>
</dbReference>
<feature type="compositionally biased region" description="Basic and acidic residues" evidence="4">
    <location>
        <begin position="103"/>
        <end position="112"/>
    </location>
</feature>
<feature type="repeat" description="ANK" evidence="2">
    <location>
        <begin position="222"/>
        <end position="249"/>
    </location>
</feature>
<dbReference type="Gene3D" id="1.25.40.20">
    <property type="entry name" value="Ankyrin repeat-containing domain"/>
    <property type="match status" value="5"/>
</dbReference>
<evidence type="ECO:0000259" key="5">
    <source>
        <dbReference type="PROSITE" id="PS50089"/>
    </source>
</evidence>
<feature type="repeat" description="ANK" evidence="2">
    <location>
        <begin position="650"/>
        <end position="675"/>
    </location>
</feature>
<dbReference type="Proteomes" id="UP001515480">
    <property type="component" value="Unassembled WGS sequence"/>
</dbReference>
<dbReference type="EMBL" id="JBGBPQ010000032">
    <property type="protein sequence ID" value="KAL1495443.1"/>
    <property type="molecule type" value="Genomic_DNA"/>
</dbReference>
<name>A0AB34IC55_PRYPA</name>
<dbReference type="InterPro" id="IPR052391">
    <property type="entry name" value="E3_Ligase-Neurotoxin"/>
</dbReference>
<dbReference type="PROSITE" id="PS50222">
    <property type="entry name" value="EF_HAND_2"/>
    <property type="match status" value="1"/>
</dbReference>
<organism evidence="7 8">
    <name type="scientific">Prymnesium parvum</name>
    <name type="common">Toxic golden alga</name>
    <dbReference type="NCBI Taxonomy" id="97485"/>
    <lineage>
        <taxon>Eukaryota</taxon>
        <taxon>Haptista</taxon>
        <taxon>Haptophyta</taxon>
        <taxon>Prymnesiophyceae</taxon>
        <taxon>Prymnesiales</taxon>
        <taxon>Prymnesiaceae</taxon>
        <taxon>Prymnesium</taxon>
    </lineage>
</organism>
<feature type="repeat" description="ANK" evidence="2">
    <location>
        <begin position="584"/>
        <end position="616"/>
    </location>
</feature>
<feature type="repeat" description="ANK" evidence="2">
    <location>
        <begin position="450"/>
        <end position="482"/>
    </location>
</feature>
<keyword evidence="3" id="KW-0863">Zinc-finger</keyword>
<feature type="repeat" description="ANK" evidence="2">
    <location>
        <begin position="251"/>
        <end position="283"/>
    </location>
</feature>
<feature type="repeat" description="ANK" evidence="2">
    <location>
        <begin position="284"/>
        <end position="316"/>
    </location>
</feature>
<feature type="domain" description="EF-hand" evidence="6">
    <location>
        <begin position="1"/>
        <end position="33"/>
    </location>
</feature>
<evidence type="ECO:0000256" key="2">
    <source>
        <dbReference type="PROSITE-ProRule" id="PRU00023"/>
    </source>
</evidence>
<feature type="repeat" description="ANK" evidence="2">
    <location>
        <begin position="417"/>
        <end position="449"/>
    </location>
</feature>
<dbReference type="SMART" id="SM00184">
    <property type="entry name" value="RING"/>
    <property type="match status" value="1"/>
</dbReference>
<dbReference type="PANTHER" id="PTHR24133">
    <property type="entry name" value="ANKYRIN DOMAIN-CONTAINING"/>
    <property type="match status" value="1"/>
</dbReference>
<sequence>MELRAAFAFFDKDSSGNLSHDELVDVLSHTEGAHPLPREAAASNATALLRQATKSDALSLDSFLSLCRRPASLQQSIREGLFAALAALPQGHLLGKPTPSSEQKQRGRWERRTSEPLPPLKLCLVCLEEPRAVRLRPCGHAACCEWCMLALLKLEGTVRCPACREETLSLEYAADAGTPRLARQRTFDSTSLAAPLAFAAFREAVRRVHPHDERAVGTPPELHEACRNGDDSLARALLAEGAAVDGVDVAARRQPLHLACLEGHVEVAMWLHENGARLDAVDATGCQPLHYACGSAHLPVVEWLVAAGAPLNTPNASRDLPLHLLCTHGGLEAVKSLHRAGARLDVPGSDGAYPLHLAAGGGDVPLVEWLLDEQAAPLHATNSYGLTALHYACREGRLACAQLLHARGLGVDAAADFNVLPLHLAAASGRLDVCRWLAARGVRLDAPNAKGWQPLHYACHEGRPKIVEWLVAEGASLSAASLSGSTPLHFAASAGHLAVFAWLLRRGARLSDADADGNTPFHVACKRGHLALALHLHDEACLPPLDAPNRGGWAALHLAAFHGHLEVARWLVGKGADVEAADAEGRRPLHLAATAGHSALVRWLLDAGASVRAQQANGWTALHVACQKGQASIARALRAKGAPLGGRDKDGWSPLHLACLGEHEEVARFLVGEGAALGGGLTPRGHVDLAAQRGMSLEHWLRVVTEGGRAGA</sequence>
<evidence type="ECO:0000259" key="6">
    <source>
        <dbReference type="PROSITE" id="PS50222"/>
    </source>
</evidence>
<evidence type="ECO:0000256" key="1">
    <source>
        <dbReference type="ARBA" id="ARBA00022837"/>
    </source>
</evidence>
<feature type="repeat" description="ANK" evidence="2">
    <location>
        <begin position="483"/>
        <end position="515"/>
    </location>
</feature>
<dbReference type="SUPFAM" id="SSF48403">
    <property type="entry name" value="Ankyrin repeat"/>
    <property type="match status" value="2"/>
</dbReference>
<dbReference type="PROSITE" id="PS00018">
    <property type="entry name" value="EF_HAND_1"/>
    <property type="match status" value="1"/>
</dbReference>
<dbReference type="SUPFAM" id="SSF57850">
    <property type="entry name" value="RING/U-box"/>
    <property type="match status" value="1"/>
</dbReference>
<evidence type="ECO:0000313" key="7">
    <source>
        <dbReference type="EMBL" id="KAL1495443.1"/>
    </source>
</evidence>
<evidence type="ECO:0000313" key="8">
    <source>
        <dbReference type="Proteomes" id="UP001515480"/>
    </source>
</evidence>
<evidence type="ECO:0000256" key="4">
    <source>
        <dbReference type="SAM" id="MobiDB-lite"/>
    </source>
</evidence>
<feature type="repeat" description="ANK" evidence="2">
    <location>
        <begin position="551"/>
        <end position="583"/>
    </location>
</feature>
<dbReference type="Pfam" id="PF00023">
    <property type="entry name" value="Ank"/>
    <property type="match status" value="1"/>
</dbReference>
<dbReference type="Gene3D" id="1.10.238.10">
    <property type="entry name" value="EF-hand"/>
    <property type="match status" value="1"/>
</dbReference>
<dbReference type="SMART" id="SM00248">
    <property type="entry name" value="ANK"/>
    <property type="match status" value="14"/>
</dbReference>
<evidence type="ECO:0000256" key="3">
    <source>
        <dbReference type="PROSITE-ProRule" id="PRU00175"/>
    </source>
</evidence>
<dbReference type="InterPro" id="IPR013083">
    <property type="entry name" value="Znf_RING/FYVE/PHD"/>
</dbReference>
<dbReference type="PRINTS" id="PR01415">
    <property type="entry name" value="ANKYRIN"/>
</dbReference>
<dbReference type="Gene3D" id="3.30.40.10">
    <property type="entry name" value="Zinc/RING finger domain, C3HC4 (zinc finger)"/>
    <property type="match status" value="1"/>
</dbReference>
<keyword evidence="3" id="KW-0479">Metal-binding</keyword>
<dbReference type="PROSITE" id="PS50088">
    <property type="entry name" value="ANK_REPEAT"/>
    <property type="match status" value="12"/>
</dbReference>
<dbReference type="AlphaFoldDB" id="A0AB34IC55"/>
<feature type="domain" description="RING-type" evidence="5">
    <location>
        <begin position="123"/>
        <end position="164"/>
    </location>
</feature>
<feature type="repeat" description="ANK" evidence="2">
    <location>
        <begin position="350"/>
        <end position="375"/>
    </location>
</feature>
<dbReference type="PANTHER" id="PTHR24133:SF40">
    <property type="entry name" value="ANKYRIN REPEAT DOMAIN 44"/>
    <property type="match status" value="1"/>
</dbReference>
<dbReference type="SMART" id="SM00054">
    <property type="entry name" value="EFh"/>
    <property type="match status" value="1"/>
</dbReference>
<dbReference type="GO" id="GO:0008270">
    <property type="term" value="F:zinc ion binding"/>
    <property type="evidence" value="ECO:0007669"/>
    <property type="project" value="UniProtKB-KW"/>
</dbReference>
<dbReference type="InterPro" id="IPR001841">
    <property type="entry name" value="Znf_RING"/>
</dbReference>
<reference evidence="7 8" key="1">
    <citation type="journal article" date="2024" name="Science">
        <title>Giant polyketide synthase enzymes in the biosynthesis of giant marine polyether toxins.</title>
        <authorList>
            <person name="Fallon T.R."/>
            <person name="Shende V.V."/>
            <person name="Wierzbicki I.H."/>
            <person name="Pendleton A.L."/>
            <person name="Watervoot N.F."/>
            <person name="Auber R.P."/>
            <person name="Gonzalez D.J."/>
            <person name="Wisecaver J.H."/>
            <person name="Moore B.S."/>
        </authorList>
    </citation>
    <scope>NUCLEOTIDE SEQUENCE [LARGE SCALE GENOMIC DNA]</scope>
    <source>
        <strain evidence="7 8">12B1</strain>
    </source>
</reference>
<dbReference type="InterPro" id="IPR002048">
    <property type="entry name" value="EF_hand_dom"/>
</dbReference>
<dbReference type="Pfam" id="PF13637">
    <property type="entry name" value="Ank_4"/>
    <property type="match status" value="1"/>
</dbReference>
<feature type="repeat" description="ANK" evidence="2">
    <location>
        <begin position="384"/>
        <end position="416"/>
    </location>
</feature>
<accession>A0AB34IC55</accession>
<keyword evidence="1" id="KW-0106">Calcium</keyword>
<dbReference type="PROSITE" id="PS50297">
    <property type="entry name" value="ANK_REP_REGION"/>
    <property type="match status" value="10"/>
</dbReference>
<dbReference type="InterPro" id="IPR018247">
    <property type="entry name" value="EF_Hand_1_Ca_BS"/>
</dbReference>
<keyword evidence="2" id="KW-0040">ANK repeat</keyword>
<dbReference type="PROSITE" id="PS50089">
    <property type="entry name" value="ZF_RING_2"/>
    <property type="match status" value="1"/>
</dbReference>
<dbReference type="GO" id="GO:0005509">
    <property type="term" value="F:calcium ion binding"/>
    <property type="evidence" value="ECO:0007669"/>
    <property type="project" value="InterPro"/>
</dbReference>
<keyword evidence="3" id="KW-0862">Zinc</keyword>
<gene>
    <name evidence="7" type="ORF">AB1Y20_016811</name>
</gene>
<comment type="caution">
    <text evidence="7">The sequence shown here is derived from an EMBL/GenBank/DDBJ whole genome shotgun (WGS) entry which is preliminary data.</text>
</comment>
<dbReference type="Pfam" id="PF13920">
    <property type="entry name" value="zf-C3HC4_3"/>
    <property type="match status" value="1"/>
</dbReference>
<keyword evidence="8" id="KW-1185">Reference proteome</keyword>